<dbReference type="EMBL" id="JACHHR010000003">
    <property type="protein sequence ID" value="MBB5211968.1"/>
    <property type="molecule type" value="Genomic_DNA"/>
</dbReference>
<reference evidence="1 2" key="1">
    <citation type="submission" date="2020-08" db="EMBL/GenBank/DDBJ databases">
        <title>Genomic Encyclopedia of Type Strains, Phase IV (KMG-IV): sequencing the most valuable type-strain genomes for metagenomic binning, comparative biology and taxonomic classification.</title>
        <authorList>
            <person name="Goeker M."/>
        </authorList>
    </citation>
    <scope>NUCLEOTIDE SEQUENCE [LARGE SCALE GENOMIC DNA]</scope>
    <source>
        <strain evidence="1 2">DSM 11525</strain>
    </source>
</reference>
<protein>
    <submittedName>
        <fullName evidence="1">Uncharacterized protein</fullName>
    </submittedName>
</protein>
<dbReference type="AlphaFoldDB" id="A0AA89PKR3"/>
<name>A0AA89PKR3_9GAMM</name>
<comment type="caution">
    <text evidence="1">The sequence shown here is derived from an EMBL/GenBank/DDBJ whole genome shotgun (WGS) entry which is preliminary data.</text>
</comment>
<evidence type="ECO:0000313" key="2">
    <source>
        <dbReference type="Proteomes" id="UP000563601"/>
    </source>
</evidence>
<gene>
    <name evidence="1" type="ORF">HNQ53_002193</name>
</gene>
<sequence length="29" mass="3225">MKAVSPATDFSFDFHDLDLIRVAALEDAE</sequence>
<dbReference type="Proteomes" id="UP000563601">
    <property type="component" value="Unassembled WGS sequence"/>
</dbReference>
<organism evidence="1 2">
    <name type="scientific">Microbulbifer hydrolyticus</name>
    <dbReference type="NCBI Taxonomy" id="48074"/>
    <lineage>
        <taxon>Bacteria</taxon>
        <taxon>Pseudomonadati</taxon>
        <taxon>Pseudomonadota</taxon>
        <taxon>Gammaproteobacteria</taxon>
        <taxon>Cellvibrionales</taxon>
        <taxon>Microbulbiferaceae</taxon>
        <taxon>Microbulbifer</taxon>
    </lineage>
</organism>
<evidence type="ECO:0000313" key="1">
    <source>
        <dbReference type="EMBL" id="MBB5211968.1"/>
    </source>
</evidence>
<accession>A0AA89PKR3</accession>
<proteinExistence type="predicted"/>